<organism evidence="2 3">
    <name type="scientific">Candidatus Acetatifactor stercoripullorum</name>
    <dbReference type="NCBI Taxonomy" id="2838414"/>
    <lineage>
        <taxon>Bacteria</taxon>
        <taxon>Bacillati</taxon>
        <taxon>Bacillota</taxon>
        <taxon>Clostridia</taxon>
        <taxon>Lachnospirales</taxon>
        <taxon>Lachnospiraceae</taxon>
        <taxon>Acetatifactor</taxon>
    </lineage>
</organism>
<accession>A0A9D1R687</accession>
<name>A0A9D1R687_9FIRM</name>
<feature type="compositionally biased region" description="Basic and acidic residues" evidence="1">
    <location>
        <begin position="83"/>
        <end position="94"/>
    </location>
</feature>
<feature type="region of interest" description="Disordered" evidence="1">
    <location>
        <begin position="83"/>
        <end position="112"/>
    </location>
</feature>
<sequence>MQKLMILRGNSGSGKTTIANHESWRKDTACWFMMLMNFFGRTVEEYQISQKPVKPYGYQFHYMNTLLMVDNFLPNFEINEENRKRYRKPETQRDCRKRKRQRADKKKLTACF</sequence>
<protein>
    <submittedName>
        <fullName evidence="2">Uncharacterized protein</fullName>
    </submittedName>
</protein>
<feature type="compositionally biased region" description="Basic residues" evidence="1">
    <location>
        <begin position="95"/>
        <end position="105"/>
    </location>
</feature>
<gene>
    <name evidence="2" type="ORF">H9742_09565</name>
</gene>
<evidence type="ECO:0000256" key="1">
    <source>
        <dbReference type="SAM" id="MobiDB-lite"/>
    </source>
</evidence>
<proteinExistence type="predicted"/>
<dbReference type="Proteomes" id="UP000824265">
    <property type="component" value="Unassembled WGS sequence"/>
</dbReference>
<reference evidence="2" key="2">
    <citation type="submission" date="2021-04" db="EMBL/GenBank/DDBJ databases">
        <authorList>
            <person name="Gilroy R."/>
        </authorList>
    </citation>
    <scope>NUCLEOTIDE SEQUENCE</scope>
    <source>
        <strain evidence="2">CHK195-6426</strain>
    </source>
</reference>
<reference evidence="2" key="1">
    <citation type="journal article" date="2021" name="PeerJ">
        <title>Extensive microbial diversity within the chicken gut microbiome revealed by metagenomics and culture.</title>
        <authorList>
            <person name="Gilroy R."/>
            <person name="Ravi A."/>
            <person name="Getino M."/>
            <person name="Pursley I."/>
            <person name="Horton D.L."/>
            <person name="Alikhan N.F."/>
            <person name="Baker D."/>
            <person name="Gharbi K."/>
            <person name="Hall N."/>
            <person name="Watson M."/>
            <person name="Adriaenssens E.M."/>
            <person name="Foster-Nyarko E."/>
            <person name="Jarju S."/>
            <person name="Secka A."/>
            <person name="Antonio M."/>
            <person name="Oren A."/>
            <person name="Chaudhuri R.R."/>
            <person name="La Ragione R."/>
            <person name="Hildebrand F."/>
            <person name="Pallen M.J."/>
        </authorList>
    </citation>
    <scope>NUCLEOTIDE SEQUENCE</scope>
    <source>
        <strain evidence="2">CHK195-6426</strain>
    </source>
</reference>
<dbReference type="EMBL" id="DXGH01000051">
    <property type="protein sequence ID" value="HIW81745.1"/>
    <property type="molecule type" value="Genomic_DNA"/>
</dbReference>
<comment type="caution">
    <text evidence="2">The sequence shown here is derived from an EMBL/GenBank/DDBJ whole genome shotgun (WGS) entry which is preliminary data.</text>
</comment>
<dbReference type="RefSeq" id="WP_318703913.1">
    <property type="nucleotide sequence ID" value="NZ_CALWMU010000036.1"/>
</dbReference>
<dbReference type="AlphaFoldDB" id="A0A9D1R687"/>
<evidence type="ECO:0000313" key="3">
    <source>
        <dbReference type="Proteomes" id="UP000824265"/>
    </source>
</evidence>
<evidence type="ECO:0000313" key="2">
    <source>
        <dbReference type="EMBL" id="HIW81745.1"/>
    </source>
</evidence>